<organism evidence="5 6">
    <name type="scientific">Gulosibacter macacae</name>
    <dbReference type="NCBI Taxonomy" id="2488791"/>
    <lineage>
        <taxon>Bacteria</taxon>
        <taxon>Bacillati</taxon>
        <taxon>Actinomycetota</taxon>
        <taxon>Actinomycetes</taxon>
        <taxon>Micrococcales</taxon>
        <taxon>Microbacteriaceae</taxon>
        <taxon>Gulosibacter</taxon>
    </lineage>
</organism>
<dbReference type="Pfam" id="PF00126">
    <property type="entry name" value="HTH_1"/>
    <property type="match status" value="1"/>
</dbReference>
<dbReference type="OrthoDB" id="8717159at2"/>
<evidence type="ECO:0000256" key="3">
    <source>
        <dbReference type="ARBA" id="ARBA00023163"/>
    </source>
</evidence>
<evidence type="ECO:0000313" key="5">
    <source>
        <dbReference type="EMBL" id="RRJ86599.1"/>
    </source>
</evidence>
<evidence type="ECO:0000256" key="1">
    <source>
        <dbReference type="ARBA" id="ARBA00023015"/>
    </source>
</evidence>
<accession>A0A3P3VYT5</accession>
<keyword evidence="2" id="KW-0238">DNA-binding</keyword>
<dbReference type="InterPro" id="IPR050389">
    <property type="entry name" value="LysR-type_TF"/>
</dbReference>
<dbReference type="GO" id="GO:0003677">
    <property type="term" value="F:DNA binding"/>
    <property type="evidence" value="ECO:0007669"/>
    <property type="project" value="UniProtKB-KW"/>
</dbReference>
<dbReference type="Proteomes" id="UP000274391">
    <property type="component" value="Unassembled WGS sequence"/>
</dbReference>
<keyword evidence="6" id="KW-1185">Reference proteome</keyword>
<keyword evidence="1" id="KW-0805">Transcription regulation</keyword>
<evidence type="ECO:0000313" key="6">
    <source>
        <dbReference type="Proteomes" id="UP000274391"/>
    </source>
</evidence>
<dbReference type="SUPFAM" id="SSF53850">
    <property type="entry name" value="Periplasmic binding protein-like II"/>
    <property type="match status" value="1"/>
</dbReference>
<dbReference type="PROSITE" id="PS50931">
    <property type="entry name" value="HTH_LYSR"/>
    <property type="match status" value="1"/>
</dbReference>
<sequence length="360" mass="39925">MFPTRSFRSEASSVQALVASSPKWVSESSATSKQSGKLERSLAWVLRSQGVSEVITIDYNLLRPLRALLEERSVTRAAERLHLSQPSMSGALAKLRAHYGDELLVRRGNRHDLTPLAERLLAVLPTTVNEIEHTFRLQSGFDPATSTRTFILAGVDAVIARIAPPLLQIGTAEAPGVRFEFPSADSRLVNAVPDSLRTIDGAFLPHGYAADLGHLDLLPEPWVCLVDREAGGERLLERPWVETLPASEGMTPATLQLRLRGVQLNTVAATPHFFVLPSLLAGTNRVALVPRDLGRRVIANVSRLRLIEPPVELEPIRDAFWWHGDHERDEGHRWLRAALTRVRDELIGDADGDYRVVDIR</sequence>
<dbReference type="EMBL" id="RQVS01000008">
    <property type="protein sequence ID" value="RRJ86599.1"/>
    <property type="molecule type" value="Genomic_DNA"/>
</dbReference>
<dbReference type="SUPFAM" id="SSF46785">
    <property type="entry name" value="Winged helix' DNA-binding domain"/>
    <property type="match status" value="1"/>
</dbReference>
<reference evidence="5 6" key="1">
    <citation type="submission" date="2018-11" db="EMBL/GenBank/DDBJ databases">
        <title>YIM 102482-1 draft genome.</title>
        <authorList>
            <person name="Li G."/>
            <person name="Jiang Y."/>
        </authorList>
    </citation>
    <scope>NUCLEOTIDE SEQUENCE [LARGE SCALE GENOMIC DNA]</scope>
    <source>
        <strain evidence="5 6">YIM 102482-1</strain>
    </source>
</reference>
<dbReference type="GO" id="GO:0003700">
    <property type="term" value="F:DNA-binding transcription factor activity"/>
    <property type="evidence" value="ECO:0007669"/>
    <property type="project" value="InterPro"/>
</dbReference>
<dbReference type="AlphaFoldDB" id="A0A3P3VYT5"/>
<dbReference type="PANTHER" id="PTHR30118">
    <property type="entry name" value="HTH-TYPE TRANSCRIPTIONAL REGULATOR LEUO-RELATED"/>
    <property type="match status" value="1"/>
</dbReference>
<keyword evidence="3" id="KW-0804">Transcription</keyword>
<gene>
    <name evidence="5" type="ORF">EG850_08095</name>
</gene>
<proteinExistence type="predicted"/>
<dbReference type="Gene3D" id="1.10.10.10">
    <property type="entry name" value="Winged helix-like DNA-binding domain superfamily/Winged helix DNA-binding domain"/>
    <property type="match status" value="1"/>
</dbReference>
<dbReference type="PANTHER" id="PTHR30118:SF15">
    <property type="entry name" value="TRANSCRIPTIONAL REGULATORY PROTEIN"/>
    <property type="match status" value="1"/>
</dbReference>
<name>A0A3P3VYT5_9MICO</name>
<dbReference type="CDD" id="cd08417">
    <property type="entry name" value="PBP2_Nitroaromatics_like"/>
    <property type="match status" value="1"/>
</dbReference>
<evidence type="ECO:0000256" key="2">
    <source>
        <dbReference type="ARBA" id="ARBA00023125"/>
    </source>
</evidence>
<comment type="caution">
    <text evidence="5">The sequence shown here is derived from an EMBL/GenBank/DDBJ whole genome shotgun (WGS) entry which is preliminary data.</text>
</comment>
<dbReference type="InterPro" id="IPR036388">
    <property type="entry name" value="WH-like_DNA-bd_sf"/>
</dbReference>
<feature type="domain" description="HTH lysR-type" evidence="4">
    <location>
        <begin position="57"/>
        <end position="114"/>
    </location>
</feature>
<evidence type="ECO:0000259" key="4">
    <source>
        <dbReference type="PROSITE" id="PS50931"/>
    </source>
</evidence>
<dbReference type="Gene3D" id="3.40.190.10">
    <property type="entry name" value="Periplasmic binding protein-like II"/>
    <property type="match status" value="2"/>
</dbReference>
<dbReference type="PRINTS" id="PR00039">
    <property type="entry name" value="HTHLYSR"/>
</dbReference>
<dbReference type="InterPro" id="IPR000847">
    <property type="entry name" value="LysR_HTH_N"/>
</dbReference>
<dbReference type="InterPro" id="IPR037402">
    <property type="entry name" value="YidZ_PBP2"/>
</dbReference>
<dbReference type="InterPro" id="IPR036390">
    <property type="entry name" value="WH_DNA-bd_sf"/>
</dbReference>
<protein>
    <submittedName>
        <fullName evidence="5">LysR family transcriptional regulator</fullName>
    </submittedName>
</protein>